<dbReference type="AlphaFoldDB" id="A0A131YDX2"/>
<evidence type="ECO:0000313" key="2">
    <source>
        <dbReference type="EMBL" id="JAP77479.1"/>
    </source>
</evidence>
<feature type="signal peptide" evidence="1">
    <location>
        <begin position="1"/>
        <end position="28"/>
    </location>
</feature>
<keyword evidence="1" id="KW-0732">Signal</keyword>
<proteinExistence type="predicted"/>
<name>A0A131YDX2_RHIAP</name>
<dbReference type="EMBL" id="GEDV01011078">
    <property type="protein sequence ID" value="JAP77479.1"/>
    <property type="molecule type" value="Transcribed_RNA"/>
</dbReference>
<feature type="chain" id="PRO_5007284728" description="Lipocalin" evidence="1">
    <location>
        <begin position="29"/>
        <end position="82"/>
    </location>
</feature>
<evidence type="ECO:0000256" key="1">
    <source>
        <dbReference type="SAM" id="SignalP"/>
    </source>
</evidence>
<organism evidence="2">
    <name type="scientific">Rhipicephalus appendiculatus</name>
    <name type="common">Brown ear tick</name>
    <dbReference type="NCBI Taxonomy" id="34631"/>
    <lineage>
        <taxon>Eukaryota</taxon>
        <taxon>Metazoa</taxon>
        <taxon>Ecdysozoa</taxon>
        <taxon>Arthropoda</taxon>
        <taxon>Chelicerata</taxon>
        <taxon>Arachnida</taxon>
        <taxon>Acari</taxon>
        <taxon>Parasitiformes</taxon>
        <taxon>Ixodida</taxon>
        <taxon>Ixodoidea</taxon>
        <taxon>Ixodidae</taxon>
        <taxon>Rhipicephalinae</taxon>
        <taxon>Rhipicephalus</taxon>
        <taxon>Rhipicephalus</taxon>
    </lineage>
</organism>
<sequence length="82" mass="9702">MRFGTSFMSFTLCLTSLILFLFPEAPSSKSVFSWLTSRPSGFLYPSERNQEREMRTFKCTGRPNKYRIDLIGYIEKLDWQDM</sequence>
<accession>A0A131YDX2</accession>
<protein>
    <recommendedName>
        <fullName evidence="3">Lipocalin</fullName>
    </recommendedName>
</protein>
<evidence type="ECO:0008006" key="3">
    <source>
        <dbReference type="Google" id="ProtNLM"/>
    </source>
</evidence>
<reference evidence="2" key="1">
    <citation type="journal article" date="2016" name="Ticks Tick Borne Dis.">
        <title>De novo assembly and annotation of the salivary gland transcriptome of Rhipicephalus appendiculatus male and female ticks during blood feeding.</title>
        <authorList>
            <person name="de Castro M.H."/>
            <person name="de Klerk D."/>
            <person name="Pienaar R."/>
            <person name="Latif A.A."/>
            <person name="Rees D.J."/>
            <person name="Mans B.J."/>
        </authorList>
    </citation>
    <scope>NUCLEOTIDE SEQUENCE</scope>
    <source>
        <tissue evidence="2">Salivary glands</tissue>
    </source>
</reference>